<dbReference type="Proteomes" id="UP000190150">
    <property type="component" value="Unassembled WGS sequence"/>
</dbReference>
<name>A0A1T5FZZ0_9SPHI</name>
<keyword evidence="7" id="KW-1185">Reference proteome</keyword>
<evidence type="ECO:0000256" key="2">
    <source>
        <dbReference type="ARBA" id="ARBA00022748"/>
    </source>
</evidence>
<evidence type="ECO:0000256" key="3">
    <source>
        <dbReference type="ARBA" id="ARBA00023157"/>
    </source>
</evidence>
<reference evidence="7" key="1">
    <citation type="submission" date="2017-02" db="EMBL/GenBank/DDBJ databases">
        <authorList>
            <person name="Varghese N."/>
            <person name="Submissions S."/>
        </authorList>
    </citation>
    <scope>NUCLEOTIDE SEQUENCE [LARGE SCALE GENOMIC DNA]</scope>
    <source>
        <strain evidence="7">DSM 24091</strain>
    </source>
</reference>
<dbReference type="GO" id="GO:0017004">
    <property type="term" value="P:cytochrome complex assembly"/>
    <property type="evidence" value="ECO:0007669"/>
    <property type="project" value="UniProtKB-KW"/>
</dbReference>
<keyword evidence="3" id="KW-1015">Disulfide bond</keyword>
<evidence type="ECO:0000313" key="7">
    <source>
        <dbReference type="Proteomes" id="UP000190150"/>
    </source>
</evidence>
<dbReference type="STRING" id="1513896.SAMN05660841_03643"/>
<gene>
    <name evidence="6" type="ORF">SAMN05660841_03643</name>
</gene>
<dbReference type="CDD" id="cd02966">
    <property type="entry name" value="TlpA_like_family"/>
    <property type="match status" value="1"/>
</dbReference>
<sequence>MDSKKVILKSLAVICGLSFAQAQEKSVTISGRIDGVGNQEVRLMDPIKGEVAKVSALQDSFSFDAIINVSDQRFYTLHVPSLGDLGPSMKRPAIYFIAGPDPIRINAKIMDGSLTNEKIIGSKAMDDFNAAHKSLLTNKAIEEVGKAYNDAFHAYNTVSQTEDNLKVLKEQGRKLDSCYRLQRAEIIQRIAANNNSLTWATFASQYAAPQSNKEGLTEFLSQFGEQVKKESYYLQNFQTHLKRYSQTEVGQLAPDFELAQLDGKTVALKSFKGKYVLLDFWASWCGPCRKEMPHVKAAYNQFKDKNFEVFAVSIDSSKPAWEKAMKEDDMPFVHVLDSKEGQGSAKLLYMVQAIPTNFLIDPNGKIVAKNLRGEELAKFLATTL</sequence>
<dbReference type="Pfam" id="PF00578">
    <property type="entry name" value="AhpC-TSA"/>
    <property type="match status" value="1"/>
</dbReference>
<keyword evidence="2" id="KW-0201">Cytochrome c-type biogenesis</keyword>
<proteinExistence type="predicted"/>
<protein>
    <submittedName>
        <fullName evidence="6">Peroxiredoxin</fullName>
    </submittedName>
</protein>
<feature type="domain" description="Thioredoxin" evidence="5">
    <location>
        <begin position="247"/>
        <end position="384"/>
    </location>
</feature>
<keyword evidence="4" id="KW-0676">Redox-active center</keyword>
<evidence type="ECO:0000256" key="4">
    <source>
        <dbReference type="ARBA" id="ARBA00023284"/>
    </source>
</evidence>
<dbReference type="Gene3D" id="3.40.30.10">
    <property type="entry name" value="Glutaredoxin"/>
    <property type="match status" value="1"/>
</dbReference>
<dbReference type="AlphaFoldDB" id="A0A1T5FZZ0"/>
<dbReference type="PROSITE" id="PS51352">
    <property type="entry name" value="THIOREDOXIN_2"/>
    <property type="match status" value="1"/>
</dbReference>
<organism evidence="6 7">
    <name type="scientific">Sphingobacterium nematocida</name>
    <dbReference type="NCBI Taxonomy" id="1513896"/>
    <lineage>
        <taxon>Bacteria</taxon>
        <taxon>Pseudomonadati</taxon>
        <taxon>Bacteroidota</taxon>
        <taxon>Sphingobacteriia</taxon>
        <taxon>Sphingobacteriales</taxon>
        <taxon>Sphingobacteriaceae</taxon>
        <taxon>Sphingobacterium</taxon>
    </lineage>
</organism>
<dbReference type="GO" id="GO:0016491">
    <property type="term" value="F:oxidoreductase activity"/>
    <property type="evidence" value="ECO:0007669"/>
    <property type="project" value="InterPro"/>
</dbReference>
<evidence type="ECO:0000259" key="5">
    <source>
        <dbReference type="PROSITE" id="PS51352"/>
    </source>
</evidence>
<dbReference type="InterPro" id="IPR050553">
    <property type="entry name" value="Thioredoxin_ResA/DsbE_sf"/>
</dbReference>
<dbReference type="GO" id="GO:0016209">
    <property type="term" value="F:antioxidant activity"/>
    <property type="evidence" value="ECO:0007669"/>
    <property type="project" value="InterPro"/>
</dbReference>
<dbReference type="GO" id="GO:0030313">
    <property type="term" value="C:cell envelope"/>
    <property type="evidence" value="ECO:0007669"/>
    <property type="project" value="UniProtKB-SubCell"/>
</dbReference>
<dbReference type="OrthoDB" id="979391at2"/>
<dbReference type="PROSITE" id="PS00194">
    <property type="entry name" value="THIOREDOXIN_1"/>
    <property type="match status" value="1"/>
</dbReference>
<comment type="subcellular location">
    <subcellularLocation>
        <location evidence="1">Cell envelope</location>
    </subcellularLocation>
</comment>
<evidence type="ECO:0000313" key="6">
    <source>
        <dbReference type="EMBL" id="SKC01689.1"/>
    </source>
</evidence>
<dbReference type="InterPro" id="IPR036249">
    <property type="entry name" value="Thioredoxin-like_sf"/>
</dbReference>
<dbReference type="EMBL" id="FUZF01000020">
    <property type="protein sequence ID" value="SKC01689.1"/>
    <property type="molecule type" value="Genomic_DNA"/>
</dbReference>
<accession>A0A1T5FZZ0</accession>
<dbReference type="PANTHER" id="PTHR42852">
    <property type="entry name" value="THIOL:DISULFIDE INTERCHANGE PROTEIN DSBE"/>
    <property type="match status" value="1"/>
</dbReference>
<dbReference type="InterPro" id="IPR017937">
    <property type="entry name" value="Thioredoxin_CS"/>
</dbReference>
<dbReference type="InterPro" id="IPR013766">
    <property type="entry name" value="Thioredoxin_domain"/>
</dbReference>
<dbReference type="PANTHER" id="PTHR42852:SF6">
    <property type="entry name" value="THIOL:DISULFIDE INTERCHANGE PROTEIN DSBE"/>
    <property type="match status" value="1"/>
</dbReference>
<dbReference type="InterPro" id="IPR000866">
    <property type="entry name" value="AhpC/TSA"/>
</dbReference>
<dbReference type="SUPFAM" id="SSF52833">
    <property type="entry name" value="Thioredoxin-like"/>
    <property type="match status" value="1"/>
</dbReference>
<dbReference type="RefSeq" id="WP_079645284.1">
    <property type="nucleotide sequence ID" value="NZ_FUZF01000020.1"/>
</dbReference>
<evidence type="ECO:0000256" key="1">
    <source>
        <dbReference type="ARBA" id="ARBA00004196"/>
    </source>
</evidence>